<dbReference type="Proteomes" id="UP000515154">
    <property type="component" value="Linkage group LG4"/>
</dbReference>
<reference evidence="2" key="1">
    <citation type="submission" date="2025-08" db="UniProtKB">
        <authorList>
            <consortium name="RefSeq"/>
        </authorList>
    </citation>
    <scope>IDENTIFICATION</scope>
</reference>
<dbReference type="KEGG" id="osn:115211139"/>
<dbReference type="AlphaFoldDB" id="A0A6P7SCQ6"/>
<accession>A0A6P7SCQ6</accession>
<protein>
    <submittedName>
        <fullName evidence="2">Uncharacterized protein LOC115211139</fullName>
    </submittedName>
</protein>
<dbReference type="InterPro" id="IPR029152">
    <property type="entry name" value="LKAAEAR1"/>
</dbReference>
<dbReference type="Pfam" id="PF15478">
    <property type="entry name" value="LKAAEAR"/>
    <property type="match status" value="1"/>
</dbReference>
<dbReference type="RefSeq" id="XP_036358226.1">
    <property type="nucleotide sequence ID" value="XM_036502333.1"/>
</dbReference>
<name>A0A6P7SCQ6_9MOLL</name>
<organism evidence="1 2">
    <name type="scientific">Octopus sinensis</name>
    <name type="common">East Asian common octopus</name>
    <dbReference type="NCBI Taxonomy" id="2607531"/>
    <lineage>
        <taxon>Eukaryota</taxon>
        <taxon>Metazoa</taxon>
        <taxon>Spiralia</taxon>
        <taxon>Lophotrochozoa</taxon>
        <taxon>Mollusca</taxon>
        <taxon>Cephalopoda</taxon>
        <taxon>Coleoidea</taxon>
        <taxon>Octopodiformes</taxon>
        <taxon>Octopoda</taxon>
        <taxon>Incirrata</taxon>
        <taxon>Octopodidae</taxon>
        <taxon>Octopus</taxon>
    </lineage>
</organism>
<dbReference type="PANTHER" id="PTHR35665">
    <property type="entry name" value="PROTEIN LKAAEAR1"/>
    <property type="match status" value="1"/>
</dbReference>
<evidence type="ECO:0000313" key="1">
    <source>
        <dbReference type="Proteomes" id="UP000515154"/>
    </source>
</evidence>
<sequence>MPHPSSLSKSSLSRSRFESQLRSIAIQQAEDEEKMRNERMKTEKLIGQLKAAEARGRLRVMRISFQTAKTQEIKHLIACQKSALKAVRLQALVPPKQTKGNMKDLLSKVDRDRVELLLNDYEGLLTNRTI</sequence>
<dbReference type="PANTHER" id="PTHR35665:SF1">
    <property type="entry name" value="PROTEIN LKAAEAR1"/>
    <property type="match status" value="1"/>
</dbReference>
<gene>
    <name evidence="2" type="primary">LOC115211139</name>
</gene>
<keyword evidence="1" id="KW-1185">Reference proteome</keyword>
<evidence type="ECO:0000313" key="2">
    <source>
        <dbReference type="RefSeq" id="XP_036358226.1"/>
    </source>
</evidence>
<proteinExistence type="predicted"/>